<evidence type="ECO:0000313" key="9">
    <source>
        <dbReference type="WormBase" id="SRAE_X000078900"/>
    </source>
</evidence>
<sequence length="140" mass="15994">MKYQEDTQFSAEQTTFINEKRIHASMSSRHGVLRKAIPCMTMPNAIFCCISNFIIPGLGTLLSAFAIPTGSNYESDQTMIWAFMTNILTAFLQLITAPLIVGFIWSMIWGIIFIQLSRKWWISNIHDRDSVIDYCPCSRC</sequence>
<dbReference type="Pfam" id="PF15795">
    <property type="entry name" value="Spec3"/>
    <property type="match status" value="1"/>
</dbReference>
<dbReference type="WormBase" id="SRAE_X000078900">
    <property type="protein sequence ID" value="SRP03980"/>
    <property type="gene ID" value="WBGene00266350"/>
</dbReference>
<reference evidence="8" key="3">
    <citation type="submission" date="2020-12" db="UniProtKB">
        <authorList>
            <consortium name="WormBaseParasite"/>
        </authorList>
    </citation>
    <scope>IDENTIFICATION</scope>
</reference>
<dbReference type="OMA" id="RIHASMS"/>
<dbReference type="GO" id="GO:0019230">
    <property type="term" value="P:proprioception"/>
    <property type="evidence" value="ECO:0007669"/>
    <property type="project" value="TreeGrafter"/>
</dbReference>
<evidence type="ECO:0000313" key="8">
    <source>
        <dbReference type="WBParaSite" id="SRAE_X000078900.1"/>
    </source>
</evidence>
<dbReference type="InterPro" id="IPR026673">
    <property type="entry name" value="SPEC3/Stum"/>
</dbReference>
<dbReference type="GeneID" id="36383844"/>
<comment type="subcellular location">
    <subcellularLocation>
        <location evidence="1">Membrane</location>
        <topology evidence="1">Multi-pass membrane protein</topology>
    </subcellularLocation>
</comment>
<keyword evidence="7" id="KW-1185">Reference proteome</keyword>
<evidence type="ECO:0000256" key="4">
    <source>
        <dbReference type="ARBA" id="ARBA00023136"/>
    </source>
</evidence>
<organism evidence="6">
    <name type="scientific">Strongyloides ratti</name>
    <name type="common">Parasitic roundworm</name>
    <dbReference type="NCBI Taxonomy" id="34506"/>
    <lineage>
        <taxon>Eukaryota</taxon>
        <taxon>Metazoa</taxon>
        <taxon>Ecdysozoa</taxon>
        <taxon>Nematoda</taxon>
        <taxon>Chromadorea</taxon>
        <taxon>Rhabditida</taxon>
        <taxon>Tylenchina</taxon>
        <taxon>Panagrolaimomorpha</taxon>
        <taxon>Strongyloidoidea</taxon>
        <taxon>Strongyloididae</taxon>
        <taxon>Strongyloides</taxon>
    </lineage>
</organism>
<proteinExistence type="predicted"/>
<dbReference type="GO" id="GO:0016020">
    <property type="term" value="C:membrane"/>
    <property type="evidence" value="ECO:0007669"/>
    <property type="project" value="UniProtKB-SubCell"/>
</dbReference>
<dbReference type="CTD" id="36383844"/>
<dbReference type="AlphaFoldDB" id="A0A090LUY8"/>
<reference evidence="6" key="1">
    <citation type="submission" date="2014-09" db="EMBL/GenBank/DDBJ databases">
        <authorList>
            <person name="Aslett A.Martin."/>
        </authorList>
    </citation>
    <scope>NUCLEOTIDE SEQUENCE</scope>
    <source>
        <strain evidence="6">ED321 Heterogonic</strain>
    </source>
</reference>
<feature type="transmembrane region" description="Helical" evidence="5">
    <location>
        <begin position="44"/>
        <end position="67"/>
    </location>
</feature>
<name>A0A090LUY8_STRRB</name>
<keyword evidence="3 5" id="KW-1133">Transmembrane helix</keyword>
<dbReference type="OrthoDB" id="361532at2759"/>
<dbReference type="GO" id="GO:0042330">
    <property type="term" value="P:taxis"/>
    <property type="evidence" value="ECO:0007669"/>
    <property type="project" value="TreeGrafter"/>
</dbReference>
<protein>
    <recommendedName>
        <fullName evidence="10">Protein stum homolog</fullName>
    </recommendedName>
</protein>
<dbReference type="GO" id="GO:0071683">
    <property type="term" value="C:sensory dendrite"/>
    <property type="evidence" value="ECO:0007669"/>
    <property type="project" value="TreeGrafter"/>
</dbReference>
<dbReference type="PANTHER" id="PTHR21676">
    <property type="entry name" value="PROTEIN STUM"/>
    <property type="match status" value="1"/>
</dbReference>
<dbReference type="EMBL" id="LN609530">
    <property type="protein sequence ID" value="CEF71464.1"/>
    <property type="molecule type" value="Genomic_DNA"/>
</dbReference>
<evidence type="ECO:0008006" key="10">
    <source>
        <dbReference type="Google" id="ProtNLM"/>
    </source>
</evidence>
<accession>A0A090LUY8</accession>
<dbReference type="PANTHER" id="PTHR21676:SF6">
    <property type="entry name" value="PROTEIN STUM"/>
    <property type="match status" value="1"/>
</dbReference>
<dbReference type="WBParaSite" id="SRAE_X000078900.1">
    <property type="protein sequence ID" value="SRAE_X000078900.1"/>
    <property type="gene ID" value="WBGene00266350"/>
</dbReference>
<feature type="transmembrane region" description="Helical" evidence="5">
    <location>
        <begin position="87"/>
        <end position="114"/>
    </location>
</feature>
<evidence type="ECO:0000256" key="1">
    <source>
        <dbReference type="ARBA" id="ARBA00004141"/>
    </source>
</evidence>
<dbReference type="Proteomes" id="UP000035682">
    <property type="component" value="Unplaced"/>
</dbReference>
<evidence type="ECO:0000313" key="7">
    <source>
        <dbReference type="Proteomes" id="UP000035682"/>
    </source>
</evidence>
<evidence type="ECO:0000256" key="3">
    <source>
        <dbReference type="ARBA" id="ARBA00022989"/>
    </source>
</evidence>
<keyword evidence="4 5" id="KW-0472">Membrane</keyword>
<reference evidence="7" key="2">
    <citation type="submission" date="2014-09" db="EMBL/GenBank/DDBJ databases">
        <authorList>
            <person name="Martin A.A."/>
        </authorList>
    </citation>
    <scope>NUCLEOTIDE SEQUENCE</scope>
    <source>
        <strain evidence="7">ED321</strain>
    </source>
</reference>
<dbReference type="GO" id="GO:0050954">
    <property type="term" value="P:sensory perception of mechanical stimulus"/>
    <property type="evidence" value="ECO:0007669"/>
    <property type="project" value="TreeGrafter"/>
</dbReference>
<evidence type="ECO:0000256" key="5">
    <source>
        <dbReference type="SAM" id="Phobius"/>
    </source>
</evidence>
<evidence type="ECO:0000313" key="6">
    <source>
        <dbReference type="EMBL" id="CEF71464.1"/>
    </source>
</evidence>
<keyword evidence="2 5" id="KW-0812">Transmembrane</keyword>
<dbReference type="RefSeq" id="XP_024510660.1">
    <property type="nucleotide sequence ID" value="XM_024645176.1"/>
</dbReference>
<gene>
    <name evidence="6 8 9" type="ORF">SRAE_X000078900</name>
</gene>
<evidence type="ECO:0000256" key="2">
    <source>
        <dbReference type="ARBA" id="ARBA00022692"/>
    </source>
</evidence>